<dbReference type="EMBL" id="KN818292">
    <property type="protein sequence ID" value="KIL60826.1"/>
    <property type="molecule type" value="Genomic_DNA"/>
</dbReference>
<dbReference type="InParanoid" id="A0A0C2WVJ7"/>
<keyword evidence="2" id="KW-1185">Reference proteome</keyword>
<name>A0A0C2WVJ7_AMAMK</name>
<dbReference type="HOGENOM" id="CLU_189564_0_0_1"/>
<accession>A0A0C2WVJ7</accession>
<dbReference type="AlphaFoldDB" id="A0A0C2WVJ7"/>
<proteinExistence type="predicted"/>
<reference evidence="1 2" key="1">
    <citation type="submission" date="2014-04" db="EMBL/GenBank/DDBJ databases">
        <title>Evolutionary Origins and Diversification of the Mycorrhizal Mutualists.</title>
        <authorList>
            <consortium name="DOE Joint Genome Institute"/>
            <consortium name="Mycorrhizal Genomics Consortium"/>
            <person name="Kohler A."/>
            <person name="Kuo A."/>
            <person name="Nagy L.G."/>
            <person name="Floudas D."/>
            <person name="Copeland A."/>
            <person name="Barry K.W."/>
            <person name="Cichocki N."/>
            <person name="Veneault-Fourrey C."/>
            <person name="LaButti K."/>
            <person name="Lindquist E.A."/>
            <person name="Lipzen A."/>
            <person name="Lundell T."/>
            <person name="Morin E."/>
            <person name="Murat C."/>
            <person name="Riley R."/>
            <person name="Ohm R."/>
            <person name="Sun H."/>
            <person name="Tunlid A."/>
            <person name="Henrissat B."/>
            <person name="Grigoriev I.V."/>
            <person name="Hibbett D.S."/>
            <person name="Martin F."/>
        </authorList>
    </citation>
    <scope>NUCLEOTIDE SEQUENCE [LARGE SCALE GENOMIC DNA]</scope>
    <source>
        <strain evidence="1 2">Koide BX008</strain>
    </source>
</reference>
<feature type="non-terminal residue" evidence="1">
    <location>
        <position position="89"/>
    </location>
</feature>
<protein>
    <submittedName>
        <fullName evidence="1">Uncharacterized protein</fullName>
    </submittedName>
</protein>
<gene>
    <name evidence="1" type="ORF">M378DRAFT_167642</name>
</gene>
<organism evidence="1 2">
    <name type="scientific">Amanita muscaria (strain Koide BX008)</name>
    <dbReference type="NCBI Taxonomy" id="946122"/>
    <lineage>
        <taxon>Eukaryota</taxon>
        <taxon>Fungi</taxon>
        <taxon>Dikarya</taxon>
        <taxon>Basidiomycota</taxon>
        <taxon>Agaricomycotina</taxon>
        <taxon>Agaricomycetes</taxon>
        <taxon>Agaricomycetidae</taxon>
        <taxon>Agaricales</taxon>
        <taxon>Pluteineae</taxon>
        <taxon>Amanitaceae</taxon>
        <taxon>Amanita</taxon>
    </lineage>
</organism>
<dbReference type="Proteomes" id="UP000054549">
    <property type="component" value="Unassembled WGS sequence"/>
</dbReference>
<sequence length="89" mass="10007">MAAVNCHSQNFANAGIPLSSLALVPADPRRQPLDEITSPRKSDRMMTLIDKCSSFSYRLRCWLRIRRPAFPASMSLNVLSRDKQRCGAL</sequence>
<evidence type="ECO:0000313" key="1">
    <source>
        <dbReference type="EMBL" id="KIL60826.1"/>
    </source>
</evidence>
<evidence type="ECO:0000313" key="2">
    <source>
        <dbReference type="Proteomes" id="UP000054549"/>
    </source>
</evidence>